<feature type="transmembrane region" description="Helical" evidence="5">
    <location>
        <begin position="9"/>
        <end position="27"/>
    </location>
</feature>
<feature type="transmembrane region" description="Helical" evidence="5">
    <location>
        <begin position="118"/>
        <end position="135"/>
    </location>
</feature>
<evidence type="ECO:0000256" key="2">
    <source>
        <dbReference type="ARBA" id="ARBA00022692"/>
    </source>
</evidence>
<protein>
    <recommendedName>
        <fullName evidence="6">Methylamine utilisation protein MauE domain-containing protein</fullName>
    </recommendedName>
</protein>
<keyword evidence="8" id="KW-1185">Reference proteome</keyword>
<dbReference type="RefSeq" id="WP_354505596.1">
    <property type="nucleotide sequence ID" value="NZ_JBEPMO010000001.1"/>
</dbReference>
<sequence length="492" mass="56594">MKLKISKAGFLDLICYLFVLLFVYASVSKLLEFQDFQTQLGQSPLLGAFAIPISYGVILVELGLAVLLCLEKYRRIGLYGSFVLMVMFTAYIIIILNFTSFTPCSCGGVLESLGWTEHLIFNVAFIVLAGIGIYLQERKFSRPLVYRLIGLKFLGSLLVLLIFLSSEKEIKRNNAFQRKYMPHGLEELGSLQLESNAFYIAGIDDSLIYLGNYNAPLYLKAVSKDLSCWNEIKIELENYDLPYKRVRIEVQSPYFFVGDGTVPVLFRGNISDWKAYTFSYEDAFFYDFKVQDSASLIFTTTSSSTGNTVLGHLQQSDDSIDVVLNRDLLKVQLDGVFDTDGVLLWDVERQKTAYVYYYRNQYEVADRNLVYQKTGKTIDTISHAQIDVAYYKGEDSYKKGKSTLVHKTGAVYGNQLYVNSDRLGKFESEEVLRSASIIDQYDVERNEYIHSFYFYHQPEQKLREFKVVKDTIIGMVDNKLWIQRIKPEFFKY</sequence>
<dbReference type="EMBL" id="JBEPMO010000001">
    <property type="protein sequence ID" value="MET3730549.1"/>
    <property type="molecule type" value="Genomic_DNA"/>
</dbReference>
<feature type="domain" description="Methylamine utilisation protein MauE" evidence="6">
    <location>
        <begin position="10"/>
        <end position="134"/>
    </location>
</feature>
<feature type="transmembrane region" description="Helical" evidence="5">
    <location>
        <begin position="144"/>
        <end position="164"/>
    </location>
</feature>
<dbReference type="Pfam" id="PF07291">
    <property type="entry name" value="MauE"/>
    <property type="match status" value="1"/>
</dbReference>
<proteinExistence type="predicted"/>
<gene>
    <name evidence="7" type="ORF">ABID46_000101</name>
</gene>
<keyword evidence="4 5" id="KW-0472">Membrane</keyword>
<evidence type="ECO:0000256" key="1">
    <source>
        <dbReference type="ARBA" id="ARBA00004141"/>
    </source>
</evidence>
<keyword evidence="3 5" id="KW-1133">Transmembrane helix</keyword>
<dbReference type="InterPro" id="IPR009908">
    <property type="entry name" value="Methylamine_util_MauE"/>
</dbReference>
<evidence type="ECO:0000259" key="6">
    <source>
        <dbReference type="Pfam" id="PF07291"/>
    </source>
</evidence>
<name>A0ABV2LPR0_9FLAO</name>
<keyword evidence="2 5" id="KW-0812">Transmembrane</keyword>
<evidence type="ECO:0000256" key="3">
    <source>
        <dbReference type="ARBA" id="ARBA00022989"/>
    </source>
</evidence>
<evidence type="ECO:0000313" key="8">
    <source>
        <dbReference type="Proteomes" id="UP001549146"/>
    </source>
</evidence>
<dbReference type="Proteomes" id="UP001549146">
    <property type="component" value="Unassembled WGS sequence"/>
</dbReference>
<evidence type="ECO:0000313" key="7">
    <source>
        <dbReference type="EMBL" id="MET3730549.1"/>
    </source>
</evidence>
<comment type="subcellular location">
    <subcellularLocation>
        <location evidence="1">Membrane</location>
        <topology evidence="1">Multi-pass membrane protein</topology>
    </subcellularLocation>
</comment>
<organism evidence="7 8">
    <name type="scientific">Moheibacter stercoris</name>
    <dbReference type="NCBI Taxonomy" id="1628251"/>
    <lineage>
        <taxon>Bacteria</taxon>
        <taxon>Pseudomonadati</taxon>
        <taxon>Bacteroidota</taxon>
        <taxon>Flavobacteriia</taxon>
        <taxon>Flavobacteriales</taxon>
        <taxon>Weeksellaceae</taxon>
        <taxon>Moheibacter</taxon>
    </lineage>
</organism>
<evidence type="ECO:0000256" key="5">
    <source>
        <dbReference type="SAM" id="Phobius"/>
    </source>
</evidence>
<comment type="caution">
    <text evidence="7">The sequence shown here is derived from an EMBL/GenBank/DDBJ whole genome shotgun (WGS) entry which is preliminary data.</text>
</comment>
<feature type="transmembrane region" description="Helical" evidence="5">
    <location>
        <begin position="77"/>
        <end position="98"/>
    </location>
</feature>
<reference evidence="7 8" key="1">
    <citation type="submission" date="2024-06" db="EMBL/GenBank/DDBJ databases">
        <title>Genomic Encyclopedia of Type Strains, Phase IV (KMG-IV): sequencing the most valuable type-strain genomes for metagenomic binning, comparative biology and taxonomic classification.</title>
        <authorList>
            <person name="Goeker M."/>
        </authorList>
    </citation>
    <scope>NUCLEOTIDE SEQUENCE [LARGE SCALE GENOMIC DNA]</scope>
    <source>
        <strain evidence="7 8">DSM 29388</strain>
    </source>
</reference>
<feature type="transmembrane region" description="Helical" evidence="5">
    <location>
        <begin position="47"/>
        <end position="70"/>
    </location>
</feature>
<accession>A0ABV2LPR0</accession>
<evidence type="ECO:0000256" key="4">
    <source>
        <dbReference type="ARBA" id="ARBA00023136"/>
    </source>
</evidence>